<sequence>IVGLALVGYGSLSAYSILLINSEYVIKRYGTLIPSVVLAGFGLILIILMIVGCCGIWRESPCCLESYCALLLLLAFTQIAFGGYCIISYGSETHRINLYYQIDSDIYKAVQNYKYDSQWMDEIQTWLKCCGRKDAMTEYSLYSNLPNTNELPQTCCGTDVPICRKGDHYEDGCSEMVKSFTFGTNFVMGYISAVVGVTEVQNRIT</sequence>
<accession>A0ABQ9JCY7</accession>
<reference evidence="6" key="1">
    <citation type="journal article" date="2023" name="Insect Mol. Biol.">
        <title>Genome sequencing provides insights into the evolution of gene families encoding plant cell wall-degrading enzymes in longhorned beetles.</title>
        <authorList>
            <person name="Shin N.R."/>
            <person name="Okamura Y."/>
            <person name="Kirsch R."/>
            <person name="Pauchet Y."/>
        </authorList>
    </citation>
    <scope>NUCLEOTIDE SEQUENCE</scope>
    <source>
        <strain evidence="6">MMC_N1</strain>
    </source>
</reference>
<name>A0ABQ9JCY7_9CUCU</name>
<feature type="transmembrane region" description="Helical" evidence="5">
    <location>
        <begin position="36"/>
        <end position="58"/>
    </location>
</feature>
<keyword evidence="4 5" id="KW-0472">Membrane</keyword>
<gene>
    <name evidence="6" type="ORF">NQ317_005174</name>
</gene>
<evidence type="ECO:0000313" key="6">
    <source>
        <dbReference type="EMBL" id="KAJ8975792.1"/>
    </source>
</evidence>
<keyword evidence="3 5" id="KW-1133">Transmembrane helix</keyword>
<dbReference type="InterPro" id="IPR008952">
    <property type="entry name" value="Tetraspanin_EC2_sf"/>
</dbReference>
<evidence type="ECO:0000313" key="7">
    <source>
        <dbReference type="Proteomes" id="UP001162164"/>
    </source>
</evidence>
<dbReference type="Pfam" id="PF00335">
    <property type="entry name" value="Tetraspanin"/>
    <property type="match status" value="1"/>
</dbReference>
<proteinExistence type="predicted"/>
<dbReference type="InterPro" id="IPR018499">
    <property type="entry name" value="Tetraspanin/Peripherin"/>
</dbReference>
<dbReference type="Gene3D" id="1.10.1450.10">
    <property type="entry name" value="Tetraspanin"/>
    <property type="match status" value="1"/>
</dbReference>
<dbReference type="Proteomes" id="UP001162164">
    <property type="component" value="Unassembled WGS sequence"/>
</dbReference>
<dbReference type="SUPFAM" id="SSF48652">
    <property type="entry name" value="Tetraspanin"/>
    <property type="match status" value="1"/>
</dbReference>
<feature type="transmembrane region" description="Helical" evidence="5">
    <location>
        <begin position="6"/>
        <end position="24"/>
    </location>
</feature>
<dbReference type="PANTHER" id="PTHR19282">
    <property type="entry name" value="TETRASPANIN"/>
    <property type="match status" value="1"/>
</dbReference>
<feature type="transmembrane region" description="Helical" evidence="5">
    <location>
        <begin position="64"/>
        <end position="87"/>
    </location>
</feature>
<evidence type="ECO:0000256" key="1">
    <source>
        <dbReference type="ARBA" id="ARBA00004141"/>
    </source>
</evidence>
<evidence type="ECO:0000256" key="5">
    <source>
        <dbReference type="SAM" id="Phobius"/>
    </source>
</evidence>
<comment type="subcellular location">
    <subcellularLocation>
        <location evidence="1">Membrane</location>
        <topology evidence="1">Multi-pass membrane protein</topology>
    </subcellularLocation>
</comment>
<evidence type="ECO:0000256" key="4">
    <source>
        <dbReference type="ARBA" id="ARBA00023136"/>
    </source>
</evidence>
<dbReference type="EMBL" id="JAPWTJ010000765">
    <property type="protein sequence ID" value="KAJ8975792.1"/>
    <property type="molecule type" value="Genomic_DNA"/>
</dbReference>
<keyword evidence="7" id="KW-1185">Reference proteome</keyword>
<keyword evidence="2 5" id="KW-0812">Transmembrane</keyword>
<organism evidence="6 7">
    <name type="scientific">Molorchus minor</name>
    <dbReference type="NCBI Taxonomy" id="1323400"/>
    <lineage>
        <taxon>Eukaryota</taxon>
        <taxon>Metazoa</taxon>
        <taxon>Ecdysozoa</taxon>
        <taxon>Arthropoda</taxon>
        <taxon>Hexapoda</taxon>
        <taxon>Insecta</taxon>
        <taxon>Pterygota</taxon>
        <taxon>Neoptera</taxon>
        <taxon>Endopterygota</taxon>
        <taxon>Coleoptera</taxon>
        <taxon>Polyphaga</taxon>
        <taxon>Cucujiformia</taxon>
        <taxon>Chrysomeloidea</taxon>
        <taxon>Cerambycidae</taxon>
        <taxon>Lamiinae</taxon>
        <taxon>Monochamini</taxon>
        <taxon>Molorchus</taxon>
    </lineage>
</organism>
<comment type="caution">
    <text evidence="6">The sequence shown here is derived from an EMBL/GenBank/DDBJ whole genome shotgun (WGS) entry which is preliminary data.</text>
</comment>
<dbReference type="PANTHER" id="PTHR19282:SF521">
    <property type="entry name" value="IP01817P-RELATED"/>
    <property type="match status" value="1"/>
</dbReference>
<evidence type="ECO:0008006" key="8">
    <source>
        <dbReference type="Google" id="ProtNLM"/>
    </source>
</evidence>
<evidence type="ECO:0000256" key="2">
    <source>
        <dbReference type="ARBA" id="ARBA00022692"/>
    </source>
</evidence>
<evidence type="ECO:0000256" key="3">
    <source>
        <dbReference type="ARBA" id="ARBA00022989"/>
    </source>
</evidence>
<dbReference type="PRINTS" id="PR00259">
    <property type="entry name" value="TMFOUR"/>
</dbReference>
<protein>
    <recommendedName>
        <fullName evidence="8">Tetraspanin</fullName>
    </recommendedName>
</protein>
<feature type="non-terminal residue" evidence="6">
    <location>
        <position position="1"/>
    </location>
</feature>